<dbReference type="Pfam" id="PF13240">
    <property type="entry name" value="Zn_Ribbon_1"/>
    <property type="match status" value="1"/>
</dbReference>
<dbReference type="InterPro" id="IPR026870">
    <property type="entry name" value="Zinc_ribbon_dom"/>
</dbReference>
<dbReference type="EMBL" id="QXGJ01000008">
    <property type="protein sequence ID" value="RSX50362.1"/>
    <property type="molecule type" value="Genomic_DNA"/>
</dbReference>
<feature type="compositionally biased region" description="Basic and acidic residues" evidence="1">
    <location>
        <begin position="672"/>
        <end position="687"/>
    </location>
</feature>
<evidence type="ECO:0000313" key="5">
    <source>
        <dbReference type="Proteomes" id="UP000288607"/>
    </source>
</evidence>
<evidence type="ECO:0000259" key="3">
    <source>
        <dbReference type="Pfam" id="PF19993"/>
    </source>
</evidence>
<evidence type="ECO:0000259" key="2">
    <source>
        <dbReference type="Pfam" id="PF13240"/>
    </source>
</evidence>
<evidence type="ECO:0000313" key="4">
    <source>
        <dbReference type="EMBL" id="RSX50362.1"/>
    </source>
</evidence>
<comment type="caution">
    <text evidence="4">The sequence shown here is derived from an EMBL/GenBank/DDBJ whole genome shotgun (WGS) entry which is preliminary data.</text>
</comment>
<organism evidence="4 5">
    <name type="scientific">Bifidobacterium callimiconis</name>
    <dbReference type="NCBI Taxonomy" id="2306973"/>
    <lineage>
        <taxon>Bacteria</taxon>
        <taxon>Bacillati</taxon>
        <taxon>Actinomycetota</taxon>
        <taxon>Actinomycetes</taxon>
        <taxon>Bifidobacteriales</taxon>
        <taxon>Bifidobacteriaceae</taxon>
        <taxon>Bifidobacterium</taxon>
    </lineage>
</organism>
<dbReference type="Pfam" id="PF19993">
    <property type="entry name" value="DO-GTPase2"/>
    <property type="match status" value="1"/>
</dbReference>
<feature type="compositionally biased region" description="Low complexity" evidence="1">
    <location>
        <begin position="695"/>
        <end position="704"/>
    </location>
</feature>
<feature type="region of interest" description="Disordered" evidence="1">
    <location>
        <begin position="672"/>
        <end position="781"/>
    </location>
</feature>
<feature type="compositionally biased region" description="Polar residues" evidence="1">
    <location>
        <begin position="709"/>
        <end position="720"/>
    </location>
</feature>
<dbReference type="RefSeq" id="WP_164520752.1">
    <property type="nucleotide sequence ID" value="NZ_JAFEJY010000006.1"/>
</dbReference>
<name>A0A430FC45_9BIFI</name>
<feature type="domain" description="Zinc-ribbon" evidence="2">
    <location>
        <begin position="780"/>
        <end position="800"/>
    </location>
</feature>
<feature type="compositionally biased region" description="Low complexity" evidence="1">
    <location>
        <begin position="550"/>
        <end position="570"/>
    </location>
</feature>
<keyword evidence="5" id="KW-1185">Reference proteome</keyword>
<dbReference type="Proteomes" id="UP000288607">
    <property type="component" value="Unassembled WGS sequence"/>
</dbReference>
<reference evidence="4 5" key="1">
    <citation type="submission" date="2018-09" db="EMBL/GenBank/DDBJ databases">
        <title>Characterization of the phylogenetic diversity of five novel species belonging to the genus Bifidobacterium.</title>
        <authorList>
            <person name="Lugli G.A."/>
            <person name="Duranti S."/>
            <person name="Milani C."/>
        </authorList>
    </citation>
    <scope>NUCLEOTIDE SEQUENCE [LARGE SCALE GENOMIC DNA]</scope>
    <source>
        <strain evidence="4 5">2028B</strain>
    </source>
</reference>
<gene>
    <name evidence="4" type="ORF">D2E23_1685</name>
</gene>
<proteinExistence type="predicted"/>
<dbReference type="AlphaFoldDB" id="A0A430FC45"/>
<protein>
    <submittedName>
        <fullName evidence="4">Uncharacterized protein</fullName>
    </submittedName>
</protein>
<sequence>MPGYQITCPYCFEEFMDDQVHFRMETVFTDTSDFGFANPTSGQPYLSLADIEHDTTLSDELRAGFSDRFKVFSGLLAGTDADYDDFWSDFGGTSEMSAPGGTATAGSHHVDPWQRPVHDPQSEPDFFLDSGDTSDGGMLYRIMDAGGNETARRVCPYCHNPLPGLYGQYPVKFVPVIGMTGVGKTVYLSQLVDSLQEAFAKCGISAQPSTVSAYRYRAANPVEAGVPLPYATMPQALQQPLFVDLTYTDEVGRPHALTMVFYDISGEHFRQFSDDESYLATRSMAFLPFIQHASGILYLTDPKRLETPDPVYGPQVSLTVIQNLISGDGPVQIPLALCIAKGDTVAQSVFGSDALSQLEPLMDGDKYRPVFNADGFNAVYGPVSDFVGQSLAMSVTMPMQYPNHNLFMVSALGAAPEEMADDDGHTELMMTVPPVPQRLIEPVLWMLNRFGFIGASGPISNPSDWTCPQCGASLAVDQEFCPDCRIGRNGDWTCSLCGTVNPVGNAQCSHAEQGFLGIAKQCKGMRPAVLQQMVPAPRTVAGASATAAGASGSAAAGDSAGASAPVDSPSVQPMPASAQPEPVAYPPARPSAPTQAQQFAPAAPSSSGSSSFFGGQGSLGQLMNRAQQYVQSEEFAAQRDRTISGLSARFEEGKRRAKEAYDLAAEEARRTAADAKRAAEAAKKAYNERPNPNPGQGSQSFFGGLFSDSYGNGSEGSSANPFAAMRPSVSPDSGHSAPSAVPTPPSVPVPPMPAQPLQPASSAAGTASGAEDAGDAGPRCSNCGAPLVPGSIFCTNCGTPA</sequence>
<feature type="region of interest" description="Disordered" evidence="1">
    <location>
        <begin position="550"/>
        <end position="616"/>
    </location>
</feature>
<evidence type="ECO:0000256" key="1">
    <source>
        <dbReference type="SAM" id="MobiDB-lite"/>
    </source>
</evidence>
<dbReference type="InterPro" id="IPR045528">
    <property type="entry name" value="DO-GTPase2"/>
</dbReference>
<accession>A0A430FC45</accession>
<feature type="region of interest" description="Disordered" evidence="1">
    <location>
        <begin position="97"/>
        <end position="128"/>
    </location>
</feature>
<feature type="compositionally biased region" description="Low complexity" evidence="1">
    <location>
        <begin position="591"/>
        <end position="613"/>
    </location>
</feature>
<feature type="domain" description="Double-GTPase 2" evidence="3">
    <location>
        <begin position="173"/>
        <end position="344"/>
    </location>
</feature>
<feature type="compositionally biased region" description="Pro residues" evidence="1">
    <location>
        <begin position="741"/>
        <end position="756"/>
    </location>
</feature>
<feature type="compositionally biased region" description="Low complexity" evidence="1">
    <location>
        <begin position="757"/>
        <end position="777"/>
    </location>
</feature>
<feature type="compositionally biased region" description="Basic and acidic residues" evidence="1">
    <location>
        <begin position="108"/>
        <end position="121"/>
    </location>
</feature>